<dbReference type="EMBL" id="JAZGQO010000006">
    <property type="protein sequence ID" value="KAK6185886.1"/>
    <property type="molecule type" value="Genomic_DNA"/>
</dbReference>
<reference evidence="2 3" key="1">
    <citation type="submission" date="2024-01" db="EMBL/GenBank/DDBJ databases">
        <title>The genome of the rayed Mediterranean limpet Patella caerulea (Linnaeus, 1758).</title>
        <authorList>
            <person name="Anh-Thu Weber A."/>
            <person name="Halstead-Nussloch G."/>
        </authorList>
    </citation>
    <scope>NUCLEOTIDE SEQUENCE [LARGE SCALE GENOMIC DNA]</scope>
    <source>
        <strain evidence="2">AATW-2023a</strain>
        <tissue evidence="2">Whole specimen</tissue>
    </source>
</reference>
<feature type="domain" description="MATH" evidence="1">
    <location>
        <begin position="1"/>
        <end position="108"/>
    </location>
</feature>
<dbReference type="AlphaFoldDB" id="A0AAN8JYV7"/>
<dbReference type="InterPro" id="IPR002083">
    <property type="entry name" value="MATH/TRAF_dom"/>
</dbReference>
<sequence>MQYWKNHLVQLEDLYWRVGVEHHHENSTLGVYLQLAKSKENITFCSAKYTLKIVHTADSTKSVEKRDIGTFIPGGVGCGWHDVFDWNILVDAQNGFQVKDQFTIEATVEVISETFTETVDLEDVPNDHVLRGQFHNIRYLPWCLLFRHHMDKSTLSVYLSLFPGFDKTVKTCSGKFKLKLIHPTNNEHSIVKEAKHTFVPYFGCFGSWGMIDWNDLKSRFVDVNKFVVQATITVIDIDRF</sequence>
<evidence type="ECO:0000313" key="3">
    <source>
        <dbReference type="Proteomes" id="UP001347796"/>
    </source>
</evidence>
<dbReference type="Pfam" id="PF00917">
    <property type="entry name" value="MATH"/>
    <property type="match status" value="1"/>
</dbReference>
<proteinExistence type="predicted"/>
<keyword evidence="3" id="KW-1185">Reference proteome</keyword>
<dbReference type="CDD" id="cd00121">
    <property type="entry name" value="MATH"/>
    <property type="match status" value="2"/>
</dbReference>
<evidence type="ECO:0000313" key="2">
    <source>
        <dbReference type="EMBL" id="KAK6185886.1"/>
    </source>
</evidence>
<comment type="caution">
    <text evidence="2">The sequence shown here is derived from an EMBL/GenBank/DDBJ whole genome shotgun (WGS) entry which is preliminary data.</text>
</comment>
<protein>
    <recommendedName>
        <fullName evidence="1">MATH domain-containing protein</fullName>
    </recommendedName>
</protein>
<dbReference type="Pfam" id="PF22486">
    <property type="entry name" value="MATH_2"/>
    <property type="match status" value="1"/>
</dbReference>
<dbReference type="PROSITE" id="PS50144">
    <property type="entry name" value="MATH"/>
    <property type="match status" value="1"/>
</dbReference>
<accession>A0AAN8JYV7</accession>
<gene>
    <name evidence="2" type="ORF">SNE40_008025</name>
</gene>
<dbReference type="Gene3D" id="2.60.210.10">
    <property type="entry name" value="Apoptosis, Tumor Necrosis Factor Receptor Associated Protein 2, Chain A"/>
    <property type="match status" value="2"/>
</dbReference>
<name>A0AAN8JYV7_PATCE</name>
<dbReference type="InterPro" id="IPR008974">
    <property type="entry name" value="TRAF-like"/>
</dbReference>
<evidence type="ECO:0000259" key="1">
    <source>
        <dbReference type="PROSITE" id="PS50144"/>
    </source>
</evidence>
<organism evidence="2 3">
    <name type="scientific">Patella caerulea</name>
    <name type="common">Rayed Mediterranean limpet</name>
    <dbReference type="NCBI Taxonomy" id="87958"/>
    <lineage>
        <taxon>Eukaryota</taxon>
        <taxon>Metazoa</taxon>
        <taxon>Spiralia</taxon>
        <taxon>Lophotrochozoa</taxon>
        <taxon>Mollusca</taxon>
        <taxon>Gastropoda</taxon>
        <taxon>Patellogastropoda</taxon>
        <taxon>Patelloidea</taxon>
        <taxon>Patellidae</taxon>
        <taxon>Patella</taxon>
    </lineage>
</organism>
<dbReference type="SUPFAM" id="SSF49599">
    <property type="entry name" value="TRAF domain-like"/>
    <property type="match status" value="2"/>
</dbReference>
<dbReference type="Proteomes" id="UP001347796">
    <property type="component" value="Unassembled WGS sequence"/>
</dbReference>